<proteinExistence type="predicted"/>
<sequence>MSEAFKLANKNIKTILQNIVGNHRQWHDKIPFTLLGYLTTMRTSIGAMLYMFVYSTEVAIPAKLEILSIRVIQEAKLDDAEWIRVTQEKLILIDEKRMGAGCHG</sequence>
<organism evidence="1 2">
    <name type="scientific">Nicotiana tabacum</name>
    <name type="common">Common tobacco</name>
    <dbReference type="NCBI Taxonomy" id="4097"/>
    <lineage>
        <taxon>Eukaryota</taxon>
        <taxon>Viridiplantae</taxon>
        <taxon>Streptophyta</taxon>
        <taxon>Embryophyta</taxon>
        <taxon>Tracheophyta</taxon>
        <taxon>Spermatophyta</taxon>
        <taxon>Magnoliopsida</taxon>
        <taxon>eudicotyledons</taxon>
        <taxon>Gunneridae</taxon>
        <taxon>Pentapetalae</taxon>
        <taxon>asterids</taxon>
        <taxon>lamiids</taxon>
        <taxon>Solanales</taxon>
        <taxon>Solanaceae</taxon>
        <taxon>Nicotianoideae</taxon>
        <taxon>Nicotianeae</taxon>
        <taxon>Nicotiana</taxon>
    </lineage>
</organism>
<gene>
    <name evidence="2" type="primary">LOC142164629</name>
</gene>
<dbReference type="RefSeq" id="XP_075078889.1">
    <property type="nucleotide sequence ID" value="XM_075222788.1"/>
</dbReference>
<reference evidence="1" key="1">
    <citation type="journal article" date="2014" name="Nat. Commun.">
        <title>The tobacco genome sequence and its comparison with those of tomato and potato.</title>
        <authorList>
            <person name="Sierro N."/>
            <person name="Battey J.N."/>
            <person name="Ouadi S."/>
            <person name="Bakaher N."/>
            <person name="Bovet L."/>
            <person name="Willig A."/>
            <person name="Goepfert S."/>
            <person name="Peitsch M.C."/>
            <person name="Ivanov N.V."/>
        </authorList>
    </citation>
    <scope>NUCLEOTIDE SEQUENCE [LARGE SCALE GENOMIC DNA]</scope>
</reference>
<keyword evidence="1" id="KW-1185">Reference proteome</keyword>
<evidence type="ECO:0000313" key="2">
    <source>
        <dbReference type="RefSeq" id="XP_075078889.1"/>
    </source>
</evidence>
<name>A0AC58S1M6_TOBAC</name>
<reference evidence="2" key="2">
    <citation type="submission" date="2025-08" db="UniProtKB">
        <authorList>
            <consortium name="RefSeq"/>
        </authorList>
    </citation>
    <scope>IDENTIFICATION</scope>
    <source>
        <tissue evidence="2">Leaf</tissue>
    </source>
</reference>
<protein>
    <submittedName>
        <fullName evidence="2">Uncharacterized protein LOC142164629</fullName>
    </submittedName>
</protein>
<accession>A0AC58S1M6</accession>
<dbReference type="Proteomes" id="UP000790787">
    <property type="component" value="Chromosome 1"/>
</dbReference>
<evidence type="ECO:0000313" key="1">
    <source>
        <dbReference type="Proteomes" id="UP000790787"/>
    </source>
</evidence>